<sequence length="158" mass="16356">MPRTLIRALRGAGAALALAATAIAVAAPPASAHSIDEIVRSSAGCGWSSGGYDTLHKDAVRTSDGRTLGAVVLLWSGTYGENCVITQKTGSLHGVTSTTAAYLYIQGASTRHDIDDYAHYAAVSAPTAGRCVHYEGSIRTPDWSDVGFGGRDTWGNCG</sequence>
<evidence type="ECO:0008006" key="4">
    <source>
        <dbReference type="Google" id="ProtNLM"/>
    </source>
</evidence>
<proteinExistence type="predicted"/>
<evidence type="ECO:0000256" key="1">
    <source>
        <dbReference type="SAM" id="SignalP"/>
    </source>
</evidence>
<comment type="caution">
    <text evidence="2">The sequence shown here is derived from an EMBL/GenBank/DDBJ whole genome shotgun (WGS) entry which is preliminary data.</text>
</comment>
<keyword evidence="3" id="KW-1185">Reference proteome</keyword>
<dbReference type="Proteomes" id="UP000253318">
    <property type="component" value="Unassembled WGS sequence"/>
</dbReference>
<feature type="signal peptide" evidence="1">
    <location>
        <begin position="1"/>
        <end position="26"/>
    </location>
</feature>
<dbReference type="AlphaFoldDB" id="A0A368T1H9"/>
<name>A0A368T1H9_9ACTN</name>
<dbReference type="OrthoDB" id="1099523at2"/>
<feature type="chain" id="PRO_5038581469" description="Spore-associated protein A" evidence="1">
    <location>
        <begin position="27"/>
        <end position="158"/>
    </location>
</feature>
<organism evidence="2 3">
    <name type="scientific">Marinitenerispora sediminis</name>
    <dbReference type="NCBI Taxonomy" id="1931232"/>
    <lineage>
        <taxon>Bacteria</taxon>
        <taxon>Bacillati</taxon>
        <taxon>Actinomycetota</taxon>
        <taxon>Actinomycetes</taxon>
        <taxon>Streptosporangiales</taxon>
        <taxon>Nocardiopsidaceae</taxon>
        <taxon>Marinitenerispora</taxon>
    </lineage>
</organism>
<keyword evidence="1" id="KW-0732">Signal</keyword>
<reference evidence="2 3" key="1">
    <citation type="submission" date="2018-04" db="EMBL/GenBank/DDBJ databases">
        <title>Novel actinobacteria from marine sediment.</title>
        <authorList>
            <person name="Ng Z.Y."/>
            <person name="Tan G.Y.A."/>
        </authorList>
    </citation>
    <scope>NUCLEOTIDE SEQUENCE [LARGE SCALE GENOMIC DNA]</scope>
    <source>
        <strain evidence="2 3">TPS81</strain>
    </source>
</reference>
<gene>
    <name evidence="2" type="ORF">DEF24_19230</name>
</gene>
<evidence type="ECO:0000313" key="2">
    <source>
        <dbReference type="EMBL" id="RCV54444.1"/>
    </source>
</evidence>
<accession>A0A368T1H9</accession>
<dbReference type="EMBL" id="QEIN01000167">
    <property type="protein sequence ID" value="RCV54444.1"/>
    <property type="molecule type" value="Genomic_DNA"/>
</dbReference>
<protein>
    <recommendedName>
        <fullName evidence="4">Spore-associated protein A</fullName>
    </recommendedName>
</protein>
<dbReference type="RefSeq" id="WP_114398597.1">
    <property type="nucleotide sequence ID" value="NZ_QEIM01000080.1"/>
</dbReference>
<evidence type="ECO:0000313" key="3">
    <source>
        <dbReference type="Proteomes" id="UP000253318"/>
    </source>
</evidence>